<dbReference type="InterPro" id="IPR006054">
    <property type="entry name" value="DnaQ"/>
</dbReference>
<keyword evidence="4" id="KW-0540">Nuclease</keyword>
<dbReference type="InterPro" id="IPR013520">
    <property type="entry name" value="Ribonucl_H"/>
</dbReference>
<dbReference type="GO" id="GO:0045004">
    <property type="term" value="P:DNA replication proofreading"/>
    <property type="evidence" value="ECO:0007669"/>
    <property type="project" value="TreeGrafter"/>
</dbReference>
<dbReference type="EMBL" id="SSMC01000002">
    <property type="protein sequence ID" value="THD67794.1"/>
    <property type="molecule type" value="Genomic_DNA"/>
</dbReference>
<keyword evidence="4" id="KW-0269">Exonuclease</keyword>
<dbReference type="Gene3D" id="3.40.1440.10">
    <property type="entry name" value="GIY-YIG endonuclease"/>
    <property type="match status" value="1"/>
</dbReference>
<accession>A0A4S3M088</accession>
<dbReference type="NCBIfam" id="TIGR00573">
    <property type="entry name" value="dnaq"/>
    <property type="match status" value="1"/>
</dbReference>
<evidence type="ECO:0000313" key="5">
    <source>
        <dbReference type="Proteomes" id="UP000305939"/>
    </source>
</evidence>
<dbReference type="AlphaFoldDB" id="A0A4S3M088"/>
<organism evidence="4 5">
    <name type="scientific">Robertkochia marina</name>
    <dbReference type="NCBI Taxonomy" id="1227945"/>
    <lineage>
        <taxon>Bacteria</taxon>
        <taxon>Pseudomonadati</taxon>
        <taxon>Bacteroidota</taxon>
        <taxon>Flavobacteriia</taxon>
        <taxon>Flavobacteriales</taxon>
        <taxon>Flavobacteriaceae</taxon>
        <taxon>Robertkochia</taxon>
    </lineage>
</organism>
<gene>
    <name evidence="4" type="ORF">E7Z59_09085</name>
</gene>
<comment type="function">
    <text evidence="1">DNA polymerase III is a complex, multichain enzyme responsible for most of the replicative synthesis in bacteria. The epsilon subunit contain the editing function and is a proofreading 3'-5' exonuclease.</text>
</comment>
<comment type="caution">
    <text evidence="4">The sequence shown here is derived from an EMBL/GenBank/DDBJ whole genome shotgun (WGS) entry which is preliminary data.</text>
</comment>
<dbReference type="OrthoDB" id="9803913at2"/>
<dbReference type="Pfam" id="PF00929">
    <property type="entry name" value="RNase_T"/>
    <property type="match status" value="1"/>
</dbReference>
<sequence>MYVILDIETTGGKYNEEGITEIAIYRFDGHEITDQFISLVNPEKEIQPFVVKLTGINNKMLRSAPKFYEVAKRIVEITEGCILVAHNAQFDYRILQTEFRRLGYDFQRESLCTVELSQKLMPDQPSYSLGKLVRSLGIPVSDRHRANGDAQATLKLFKILLNKDKSKEIMSNTVRTATTGVLSQRLLDIVDAMPSSMGLYYMHNDKGEVIFIEKSSNLKKSVNKKFTSVSKKFRSLQKEMRAVTYEETGTELIASLKEYEELKINKPKYNRRGRVKPFKFILKKEKNKDNYEALVIEPYKKQHSYITSFNTYPEALNLLRRLTSDFNLCLKVNGLSEARAQCSAYNEQKCHGACIQKEQPSIYNERVNNAVASLTMSNKNMIITGKGREIDEKSALLIENGTIKGYAYVNLNHQLQVKEIIQTMLSPIAHDHFTRHIVEKYMRKQKHLKILNF</sequence>
<dbReference type="InterPro" id="IPR036397">
    <property type="entry name" value="RNaseH_sf"/>
</dbReference>
<evidence type="ECO:0000259" key="3">
    <source>
        <dbReference type="PROSITE" id="PS50164"/>
    </source>
</evidence>
<dbReference type="PANTHER" id="PTHR30231">
    <property type="entry name" value="DNA POLYMERASE III SUBUNIT EPSILON"/>
    <property type="match status" value="1"/>
</dbReference>
<dbReference type="InterPro" id="IPR035901">
    <property type="entry name" value="GIY-YIG_endonuc_sf"/>
</dbReference>
<name>A0A4S3M088_9FLAO</name>
<dbReference type="FunFam" id="3.30.420.10:FF:000045">
    <property type="entry name" value="3'-5' exonuclease DinG"/>
    <property type="match status" value="1"/>
</dbReference>
<dbReference type="Gene3D" id="3.30.420.10">
    <property type="entry name" value="Ribonuclease H-like superfamily/Ribonuclease H"/>
    <property type="match status" value="1"/>
</dbReference>
<proteinExistence type="predicted"/>
<keyword evidence="5" id="KW-1185">Reference proteome</keyword>
<evidence type="ECO:0000313" key="4">
    <source>
        <dbReference type="EMBL" id="THD67794.1"/>
    </source>
</evidence>
<keyword evidence="4" id="KW-0378">Hydrolase</keyword>
<evidence type="ECO:0000256" key="2">
    <source>
        <dbReference type="ARBA" id="ARBA00026073"/>
    </source>
</evidence>
<reference evidence="4 5" key="1">
    <citation type="submission" date="2019-04" db="EMBL/GenBank/DDBJ databases">
        <title>Draft genome sequence of Robertkochia marina CC-AMO-30D.</title>
        <authorList>
            <person name="Hameed A."/>
            <person name="Lin S.-Y."/>
            <person name="Shahina M."/>
            <person name="Lai W.-A."/>
            <person name="Young C.-C."/>
        </authorList>
    </citation>
    <scope>NUCLEOTIDE SEQUENCE [LARGE SCALE GENOMIC DNA]</scope>
    <source>
        <strain evidence="4 5">CC-AMO-30D</strain>
    </source>
</reference>
<dbReference type="SUPFAM" id="SSF82771">
    <property type="entry name" value="GIY-YIG endonuclease"/>
    <property type="match status" value="1"/>
</dbReference>
<evidence type="ECO:0000256" key="1">
    <source>
        <dbReference type="ARBA" id="ARBA00025483"/>
    </source>
</evidence>
<feature type="domain" description="GIY-YIG" evidence="3">
    <location>
        <begin position="195"/>
        <end position="271"/>
    </location>
</feature>
<dbReference type="GO" id="GO:0005829">
    <property type="term" value="C:cytosol"/>
    <property type="evidence" value="ECO:0007669"/>
    <property type="project" value="TreeGrafter"/>
</dbReference>
<dbReference type="InterPro" id="IPR012337">
    <property type="entry name" value="RNaseH-like_sf"/>
</dbReference>
<dbReference type="CDD" id="cd10434">
    <property type="entry name" value="GIY-YIG_UvrC_Cho"/>
    <property type="match status" value="1"/>
</dbReference>
<dbReference type="GO" id="GO:0003887">
    <property type="term" value="F:DNA-directed DNA polymerase activity"/>
    <property type="evidence" value="ECO:0007669"/>
    <property type="project" value="InterPro"/>
</dbReference>
<comment type="subunit">
    <text evidence="2">DNA polymerase III contains a core (composed of alpha, epsilon and theta chains) that associates with a tau subunit. This core dimerizes to form the POLIII' complex. PolIII' associates with the gamma complex (composed of gamma, delta, delta', psi and chi chains) and with the beta chain to form the complete DNA polymerase III complex.</text>
</comment>
<dbReference type="RefSeq" id="WP_136335999.1">
    <property type="nucleotide sequence ID" value="NZ_QXMP01000014.1"/>
</dbReference>
<dbReference type="SMART" id="SM00479">
    <property type="entry name" value="EXOIII"/>
    <property type="match status" value="1"/>
</dbReference>
<dbReference type="PANTHER" id="PTHR30231:SF41">
    <property type="entry name" value="DNA POLYMERASE III SUBUNIT EPSILON"/>
    <property type="match status" value="1"/>
</dbReference>
<dbReference type="InterPro" id="IPR000305">
    <property type="entry name" value="GIY-YIG_endonuc"/>
</dbReference>
<dbReference type="SUPFAM" id="SSF53098">
    <property type="entry name" value="Ribonuclease H-like"/>
    <property type="match status" value="1"/>
</dbReference>
<dbReference type="PROSITE" id="PS50164">
    <property type="entry name" value="GIY_YIG"/>
    <property type="match status" value="1"/>
</dbReference>
<dbReference type="CDD" id="cd06127">
    <property type="entry name" value="DEDDh"/>
    <property type="match status" value="1"/>
</dbReference>
<dbReference type="GO" id="GO:0008408">
    <property type="term" value="F:3'-5' exonuclease activity"/>
    <property type="evidence" value="ECO:0007669"/>
    <property type="project" value="TreeGrafter"/>
</dbReference>
<dbReference type="InterPro" id="IPR047296">
    <property type="entry name" value="GIY-YIG_UvrC_Cho"/>
</dbReference>
<protein>
    <submittedName>
        <fullName evidence="4">Exonuclease</fullName>
    </submittedName>
</protein>
<dbReference type="GO" id="GO:0006289">
    <property type="term" value="P:nucleotide-excision repair"/>
    <property type="evidence" value="ECO:0007669"/>
    <property type="project" value="InterPro"/>
</dbReference>
<dbReference type="Proteomes" id="UP000305939">
    <property type="component" value="Unassembled WGS sequence"/>
</dbReference>
<dbReference type="GO" id="GO:0003677">
    <property type="term" value="F:DNA binding"/>
    <property type="evidence" value="ECO:0007669"/>
    <property type="project" value="InterPro"/>
</dbReference>